<comment type="caution">
    <text evidence="2">The sequence shown here is derived from an EMBL/GenBank/DDBJ whole genome shotgun (WGS) entry which is preliminary data.</text>
</comment>
<keyword evidence="3" id="KW-1185">Reference proteome</keyword>
<evidence type="ECO:0000313" key="3">
    <source>
        <dbReference type="Proteomes" id="UP001381693"/>
    </source>
</evidence>
<dbReference type="PANTHER" id="PTHR22168:SF8">
    <property type="entry name" value="TRANSMEMBRANE PROTEIN 26"/>
    <property type="match status" value="1"/>
</dbReference>
<keyword evidence="1" id="KW-0812">Transmembrane</keyword>
<proteinExistence type="predicted"/>
<dbReference type="AlphaFoldDB" id="A0AAN8WR19"/>
<feature type="transmembrane region" description="Helical" evidence="1">
    <location>
        <begin position="27"/>
        <end position="44"/>
    </location>
</feature>
<name>A0AAN8WR19_HALRR</name>
<evidence type="ECO:0000313" key="2">
    <source>
        <dbReference type="EMBL" id="KAK7070771.1"/>
    </source>
</evidence>
<dbReference type="Pfam" id="PF09772">
    <property type="entry name" value="Tmem26"/>
    <property type="match status" value="1"/>
</dbReference>
<evidence type="ECO:0000256" key="1">
    <source>
        <dbReference type="SAM" id="Phobius"/>
    </source>
</evidence>
<evidence type="ECO:0008006" key="4">
    <source>
        <dbReference type="Google" id="ProtNLM"/>
    </source>
</evidence>
<sequence length="257" mass="29274">MIARALFATHAFIAVWKLVDLKNGQPVYWYMVSLIMFQGFEAIVSICARNGEEMKWFCPSVFLYLVSVVPPIWLMELGLHDLRVNSTQTGSLAELGGIKLDLALPIEQWVRVLEQVLLVMLLVGRWLLPKGELTREQLSQLLLAYMAMAADIIELFECFKEDIVTKNINLIYAVLGIWSWSLLQFTLVLSATHAPKPRPSINYPPPEIIKIELPKPRRDSDLSKPSCVYNIDLYLNMDIIAILTTVILQDGPFLMLR</sequence>
<feature type="transmembrane region" description="Helical" evidence="1">
    <location>
        <begin position="56"/>
        <end position="74"/>
    </location>
</feature>
<dbReference type="PANTHER" id="PTHR22168">
    <property type="entry name" value="TMEM26 PROTEIN"/>
    <property type="match status" value="1"/>
</dbReference>
<protein>
    <recommendedName>
        <fullName evidence="4">Transmembrane protein 26</fullName>
    </recommendedName>
</protein>
<dbReference type="EMBL" id="JAXCGZ010015240">
    <property type="protein sequence ID" value="KAK7070771.1"/>
    <property type="molecule type" value="Genomic_DNA"/>
</dbReference>
<dbReference type="InterPro" id="IPR019169">
    <property type="entry name" value="Transmembrane_26"/>
</dbReference>
<keyword evidence="1" id="KW-1133">Transmembrane helix</keyword>
<reference evidence="2 3" key="1">
    <citation type="submission" date="2023-11" db="EMBL/GenBank/DDBJ databases">
        <title>Halocaridina rubra genome assembly.</title>
        <authorList>
            <person name="Smith C."/>
        </authorList>
    </citation>
    <scope>NUCLEOTIDE SEQUENCE [LARGE SCALE GENOMIC DNA]</scope>
    <source>
        <strain evidence="2">EP-1</strain>
        <tissue evidence="2">Whole</tissue>
    </source>
</reference>
<accession>A0AAN8WR19</accession>
<organism evidence="2 3">
    <name type="scientific">Halocaridina rubra</name>
    <name type="common">Hawaiian red shrimp</name>
    <dbReference type="NCBI Taxonomy" id="373956"/>
    <lineage>
        <taxon>Eukaryota</taxon>
        <taxon>Metazoa</taxon>
        <taxon>Ecdysozoa</taxon>
        <taxon>Arthropoda</taxon>
        <taxon>Crustacea</taxon>
        <taxon>Multicrustacea</taxon>
        <taxon>Malacostraca</taxon>
        <taxon>Eumalacostraca</taxon>
        <taxon>Eucarida</taxon>
        <taxon>Decapoda</taxon>
        <taxon>Pleocyemata</taxon>
        <taxon>Caridea</taxon>
        <taxon>Atyoidea</taxon>
        <taxon>Atyidae</taxon>
        <taxon>Halocaridina</taxon>
    </lineage>
</organism>
<dbReference type="Proteomes" id="UP001381693">
    <property type="component" value="Unassembled WGS sequence"/>
</dbReference>
<gene>
    <name evidence="2" type="ORF">SK128_022013</name>
</gene>
<keyword evidence="1" id="KW-0472">Membrane</keyword>